<reference evidence="3 4" key="1">
    <citation type="journal article" date="2019" name="Int. J. Syst. Evol. Microbiol.">
        <title>The Global Catalogue of Microorganisms (GCM) 10K type strain sequencing project: providing services to taxonomists for standard genome sequencing and annotation.</title>
        <authorList>
            <consortium name="The Broad Institute Genomics Platform"/>
            <consortium name="The Broad Institute Genome Sequencing Center for Infectious Disease"/>
            <person name="Wu L."/>
            <person name="Ma J."/>
        </authorList>
    </citation>
    <scope>NUCLEOTIDE SEQUENCE [LARGE SCALE GENOMIC DNA]</scope>
    <source>
        <strain evidence="3 4">XZYJT29</strain>
    </source>
</reference>
<dbReference type="GO" id="GO:0016491">
    <property type="term" value="F:oxidoreductase activity"/>
    <property type="evidence" value="ECO:0007669"/>
    <property type="project" value="UniProtKB-KW"/>
</dbReference>
<sequence>MDEEVAVIGGGIVGASVAYHLSERTAAPVTVYERGELASATTFRATAMIGVAGPGPYHRMKEYGFRQYNDFFADPEAEPRYRQSGRLRVSTTDGGARELEALASTASERSGAEPPETTGASKYANSLVDYVPGAKLRDRFLLPPLNAGIVEGALYRPQYGYVQDDSRTLGPRELVMEFVERASANSVIFETGTEVTDIGVADGAVTRVELDGMESVPVESVVCAAGPWNAEIAALAGVDLPIEHIRSPVFALELADPLPYSLPMIKSHDASVGIHPKRDDTILVTYTPREDERESRLDPSAVSDTAPDEYRETALRVANKLLPRLEDAELVDEWVGVGTSTPDGKPIAGWTGVDGLALAATRAGIQYAPAVGDIVARQLVDGDPTEYYEAVSISRFDGYEDGRTVDGER</sequence>
<protein>
    <submittedName>
        <fullName evidence="3">NAD(P)/FAD-dependent oxidoreductase</fullName>
        <ecNumber evidence="3">1.-.-.-</ecNumber>
    </submittedName>
</protein>
<dbReference type="Gene3D" id="3.30.9.10">
    <property type="entry name" value="D-Amino Acid Oxidase, subunit A, domain 2"/>
    <property type="match status" value="1"/>
</dbReference>
<dbReference type="AlphaFoldDB" id="A0ABD5Y172"/>
<dbReference type="RefSeq" id="WP_274324995.1">
    <property type="nucleotide sequence ID" value="NZ_CP118158.1"/>
</dbReference>
<dbReference type="Proteomes" id="UP001596432">
    <property type="component" value="Unassembled WGS sequence"/>
</dbReference>
<dbReference type="EMBL" id="JBHTAS010000001">
    <property type="protein sequence ID" value="MFC7139406.1"/>
    <property type="molecule type" value="Genomic_DNA"/>
</dbReference>
<evidence type="ECO:0000313" key="3">
    <source>
        <dbReference type="EMBL" id="MFC7139406.1"/>
    </source>
</evidence>
<dbReference type="PANTHER" id="PTHR13847:SF289">
    <property type="entry name" value="GLYCINE OXIDASE"/>
    <property type="match status" value="1"/>
</dbReference>
<dbReference type="InterPro" id="IPR006076">
    <property type="entry name" value="FAD-dep_OxRdtase"/>
</dbReference>
<dbReference type="EC" id="1.-.-.-" evidence="3"/>
<comment type="caution">
    <text evidence="3">The sequence shown here is derived from an EMBL/GenBank/DDBJ whole genome shotgun (WGS) entry which is preliminary data.</text>
</comment>
<keyword evidence="1 3" id="KW-0560">Oxidoreductase</keyword>
<dbReference type="PANTHER" id="PTHR13847">
    <property type="entry name" value="SARCOSINE DEHYDROGENASE-RELATED"/>
    <property type="match status" value="1"/>
</dbReference>
<gene>
    <name evidence="3" type="ORF">ACFQMA_06085</name>
</gene>
<evidence type="ECO:0000256" key="1">
    <source>
        <dbReference type="ARBA" id="ARBA00023002"/>
    </source>
</evidence>
<name>A0ABD5Y172_9EURY</name>
<dbReference type="Pfam" id="PF01266">
    <property type="entry name" value="DAO"/>
    <property type="match status" value="1"/>
</dbReference>
<proteinExistence type="predicted"/>
<evidence type="ECO:0000313" key="4">
    <source>
        <dbReference type="Proteomes" id="UP001596432"/>
    </source>
</evidence>
<organism evidence="3 4">
    <name type="scientific">Halosimplex aquaticum</name>
    <dbReference type="NCBI Taxonomy" id="3026162"/>
    <lineage>
        <taxon>Archaea</taxon>
        <taxon>Methanobacteriati</taxon>
        <taxon>Methanobacteriota</taxon>
        <taxon>Stenosarchaea group</taxon>
        <taxon>Halobacteria</taxon>
        <taxon>Halobacteriales</taxon>
        <taxon>Haloarculaceae</taxon>
        <taxon>Halosimplex</taxon>
    </lineage>
</organism>
<dbReference type="GeneID" id="78819662"/>
<evidence type="ECO:0000259" key="2">
    <source>
        <dbReference type="Pfam" id="PF01266"/>
    </source>
</evidence>
<feature type="domain" description="FAD dependent oxidoreductase" evidence="2">
    <location>
        <begin position="5"/>
        <end position="377"/>
    </location>
</feature>
<accession>A0ABD5Y172</accession>
<keyword evidence="4" id="KW-1185">Reference proteome</keyword>
<dbReference type="SUPFAM" id="SSF51905">
    <property type="entry name" value="FAD/NAD(P)-binding domain"/>
    <property type="match status" value="1"/>
</dbReference>
<dbReference type="InterPro" id="IPR036188">
    <property type="entry name" value="FAD/NAD-bd_sf"/>
</dbReference>
<dbReference type="Gene3D" id="3.50.50.60">
    <property type="entry name" value="FAD/NAD(P)-binding domain"/>
    <property type="match status" value="1"/>
</dbReference>